<evidence type="ECO:0000256" key="2">
    <source>
        <dbReference type="ARBA" id="ARBA00011344"/>
    </source>
</evidence>
<dbReference type="Pfam" id="PF04542">
    <property type="entry name" value="Sigma70_r2"/>
    <property type="match status" value="1"/>
</dbReference>
<evidence type="ECO:0000256" key="3">
    <source>
        <dbReference type="ARBA" id="ARBA00023015"/>
    </source>
</evidence>
<dbReference type="Gene3D" id="1.10.1740.10">
    <property type="match status" value="1"/>
</dbReference>
<evidence type="ECO:0000259" key="7">
    <source>
        <dbReference type="Pfam" id="PF08281"/>
    </source>
</evidence>
<comment type="similarity">
    <text evidence="1">Belongs to the sigma-70 factor family. ECF subfamily.</text>
</comment>
<keyword evidence="4" id="KW-0731">Sigma factor</keyword>
<dbReference type="NCBIfam" id="NF007214">
    <property type="entry name" value="PRK09636.1"/>
    <property type="match status" value="1"/>
</dbReference>
<dbReference type="NCBIfam" id="TIGR02937">
    <property type="entry name" value="sigma70-ECF"/>
    <property type="match status" value="1"/>
</dbReference>
<dbReference type="Gene3D" id="1.10.10.10">
    <property type="entry name" value="Winged helix-like DNA-binding domain superfamily/Winged helix DNA-binding domain"/>
    <property type="match status" value="1"/>
</dbReference>
<proteinExistence type="inferred from homology"/>
<name>A0ABY4PWU6_9ACTN</name>
<dbReference type="PANTHER" id="PTHR30173:SF36">
    <property type="entry name" value="ECF RNA POLYMERASE SIGMA FACTOR SIGJ"/>
    <property type="match status" value="1"/>
</dbReference>
<evidence type="ECO:0000259" key="6">
    <source>
        <dbReference type="Pfam" id="PF04542"/>
    </source>
</evidence>
<evidence type="ECO:0000256" key="1">
    <source>
        <dbReference type="ARBA" id="ARBA00010641"/>
    </source>
</evidence>
<dbReference type="InterPro" id="IPR013325">
    <property type="entry name" value="RNA_pol_sigma_r2"/>
</dbReference>
<gene>
    <name evidence="8" type="ORF">M4V62_22205</name>
</gene>
<evidence type="ECO:0000313" key="8">
    <source>
        <dbReference type="EMBL" id="UQT57595.1"/>
    </source>
</evidence>
<dbReference type="InterPro" id="IPR036388">
    <property type="entry name" value="WH-like_DNA-bd_sf"/>
</dbReference>
<dbReference type="EMBL" id="CP097289">
    <property type="protein sequence ID" value="UQT57595.1"/>
    <property type="molecule type" value="Genomic_DNA"/>
</dbReference>
<dbReference type="Gene3D" id="3.10.450.50">
    <property type="match status" value="1"/>
</dbReference>
<dbReference type="InterPro" id="IPR032710">
    <property type="entry name" value="NTF2-like_dom_sf"/>
</dbReference>
<feature type="domain" description="RNA polymerase sigma-70 region 2" evidence="6">
    <location>
        <begin position="11"/>
        <end position="74"/>
    </location>
</feature>
<keyword evidence="3" id="KW-0805">Transcription regulation</keyword>
<organism evidence="8 9">
    <name type="scientific">Streptomyces durmitorensis</name>
    <dbReference type="NCBI Taxonomy" id="319947"/>
    <lineage>
        <taxon>Bacteria</taxon>
        <taxon>Bacillati</taxon>
        <taxon>Actinomycetota</taxon>
        <taxon>Actinomycetes</taxon>
        <taxon>Kitasatosporales</taxon>
        <taxon>Streptomycetaceae</taxon>
        <taxon>Streptomyces</taxon>
    </lineage>
</organism>
<dbReference type="InterPro" id="IPR052704">
    <property type="entry name" value="ECF_Sigma-70_Domain"/>
</dbReference>
<keyword evidence="9" id="KW-1185">Reference proteome</keyword>
<dbReference type="Pfam" id="PF08281">
    <property type="entry name" value="Sigma70_r4_2"/>
    <property type="match status" value="1"/>
</dbReference>
<dbReference type="SUPFAM" id="SSF88946">
    <property type="entry name" value="Sigma2 domain of RNA polymerase sigma factors"/>
    <property type="match status" value="1"/>
</dbReference>
<accession>A0ABY4PWU6</accession>
<dbReference type="CDD" id="cd06171">
    <property type="entry name" value="Sigma70_r4"/>
    <property type="match status" value="1"/>
</dbReference>
<sequence>MAVTMNDTDRFEAFMPRLEAIAYRLLGSASDAEDAVQDTFLRWQAADVDRIEVPEAWLTKVLTNLCLNQLTSARARRETYVGQWLPEPLLAGDPMLGPADTVEQRESVSYAVLTLMERLSPNERVVYVLREAFGYPHREVAEILDISESACQQIFHRAKKHVAAGKPRTEIDEAAAQRIVEEFLAAATSGRTEPLVRLLTEDAISIGDGGGKVPARAKAFEGAVAVAKFMRGLFKPSEAKRAYVGGSPDIYISTANGAPAVVVVVDDRVVGVMCLEITDEGIVAFRNQVNPDKLERATRQWATRDHGDPLLKAF</sequence>
<dbReference type="InterPro" id="IPR014284">
    <property type="entry name" value="RNA_pol_sigma-70_dom"/>
</dbReference>
<dbReference type="InterPro" id="IPR013324">
    <property type="entry name" value="RNA_pol_sigma_r3/r4-like"/>
</dbReference>
<dbReference type="InterPro" id="IPR007627">
    <property type="entry name" value="RNA_pol_sigma70_r2"/>
</dbReference>
<dbReference type="InterPro" id="IPR013249">
    <property type="entry name" value="RNA_pol_sigma70_r4_t2"/>
</dbReference>
<dbReference type="RefSeq" id="WP_249588991.1">
    <property type="nucleotide sequence ID" value="NZ_BAAAQL010000014.1"/>
</dbReference>
<protein>
    <submittedName>
        <fullName evidence="8">RNA polymerase sigma-70 factor</fullName>
    </submittedName>
</protein>
<evidence type="ECO:0000313" key="9">
    <source>
        <dbReference type="Proteomes" id="UP000829992"/>
    </source>
</evidence>
<dbReference type="SUPFAM" id="SSF54427">
    <property type="entry name" value="NTF2-like"/>
    <property type="match status" value="1"/>
</dbReference>
<comment type="subunit">
    <text evidence="2">Interacts transiently with the RNA polymerase catalytic core formed by RpoA, RpoB, RpoC and RpoZ (2 alpha, 1 beta, 1 beta' and 1 omega subunit) to form the RNA polymerase holoenzyme that can initiate transcription.</text>
</comment>
<evidence type="ECO:0000256" key="4">
    <source>
        <dbReference type="ARBA" id="ARBA00023082"/>
    </source>
</evidence>
<dbReference type="Proteomes" id="UP000829992">
    <property type="component" value="Chromosome"/>
</dbReference>
<dbReference type="SUPFAM" id="SSF88659">
    <property type="entry name" value="Sigma3 and sigma4 domains of RNA polymerase sigma factors"/>
    <property type="match status" value="1"/>
</dbReference>
<evidence type="ECO:0000256" key="5">
    <source>
        <dbReference type="ARBA" id="ARBA00023163"/>
    </source>
</evidence>
<dbReference type="PANTHER" id="PTHR30173">
    <property type="entry name" value="SIGMA 19 FACTOR"/>
    <property type="match status" value="1"/>
</dbReference>
<dbReference type="NCBIfam" id="TIGR02957">
    <property type="entry name" value="SigX4"/>
    <property type="match status" value="1"/>
</dbReference>
<dbReference type="InterPro" id="IPR014303">
    <property type="entry name" value="RNA_pol_sigma-70_ECF"/>
</dbReference>
<keyword evidence="5" id="KW-0804">Transcription</keyword>
<feature type="domain" description="RNA polymerase sigma factor 70 region 4 type 2" evidence="7">
    <location>
        <begin position="111"/>
        <end position="161"/>
    </location>
</feature>
<reference evidence="8 9" key="1">
    <citation type="submission" date="2022-05" db="EMBL/GenBank/DDBJ databases">
        <authorList>
            <person name="Zhou X."/>
            <person name="Li K."/>
            <person name="Man Y."/>
        </authorList>
    </citation>
    <scope>NUCLEOTIDE SEQUENCE [LARGE SCALE GENOMIC DNA]</scope>
    <source>
        <strain evidence="8 9">MS405</strain>
    </source>
</reference>